<gene>
    <name evidence="1" type="ORF">D3P09_07065</name>
</gene>
<dbReference type="RefSeq" id="WP_120108300.1">
    <property type="nucleotide sequence ID" value="NZ_QXQB01000001.1"/>
</dbReference>
<proteinExistence type="predicted"/>
<keyword evidence="2" id="KW-1185">Reference proteome</keyword>
<name>A0A3A6PIE6_9BACL</name>
<dbReference type="Proteomes" id="UP000267798">
    <property type="component" value="Unassembled WGS sequence"/>
</dbReference>
<sequence>MELGDNTVAVRIDLSAVQEITLNSGSLDYKANIEIFKDEADLIVVKITGTANILIKAEAGFVQTVTGYCN</sequence>
<reference evidence="1 2" key="1">
    <citation type="submission" date="2018-09" db="EMBL/GenBank/DDBJ databases">
        <title>Paenibacillus aracenensis nov. sp. isolated from a cave in southern Spain.</title>
        <authorList>
            <person name="Jurado V."/>
            <person name="Gutierrez-Patricio S."/>
            <person name="Gonzalez-Pimentel J.L."/>
            <person name="Miller A.Z."/>
            <person name="Laiz L."/>
            <person name="Saiz-Jimenez C."/>
        </authorList>
    </citation>
    <scope>NUCLEOTIDE SEQUENCE [LARGE SCALE GENOMIC DNA]</scope>
    <source>
        <strain evidence="1 2">JCM 19203</strain>
    </source>
</reference>
<protein>
    <submittedName>
        <fullName evidence="1">Uncharacterized protein</fullName>
    </submittedName>
</protein>
<dbReference type="AlphaFoldDB" id="A0A3A6PIE6"/>
<accession>A0A3A6PIE6</accession>
<dbReference type="OrthoDB" id="2867502at2"/>
<evidence type="ECO:0000313" key="1">
    <source>
        <dbReference type="EMBL" id="RJX41702.1"/>
    </source>
</evidence>
<comment type="caution">
    <text evidence="1">The sequence shown here is derived from an EMBL/GenBank/DDBJ whole genome shotgun (WGS) entry which is preliminary data.</text>
</comment>
<organism evidence="1 2">
    <name type="scientific">Paenibacillus pinisoli</name>
    <dbReference type="NCBI Taxonomy" id="1276110"/>
    <lineage>
        <taxon>Bacteria</taxon>
        <taxon>Bacillati</taxon>
        <taxon>Bacillota</taxon>
        <taxon>Bacilli</taxon>
        <taxon>Bacillales</taxon>
        <taxon>Paenibacillaceae</taxon>
        <taxon>Paenibacillus</taxon>
    </lineage>
</organism>
<dbReference type="EMBL" id="QXQB01000001">
    <property type="protein sequence ID" value="RJX41702.1"/>
    <property type="molecule type" value="Genomic_DNA"/>
</dbReference>
<evidence type="ECO:0000313" key="2">
    <source>
        <dbReference type="Proteomes" id="UP000267798"/>
    </source>
</evidence>